<dbReference type="OrthoDB" id="330671at2759"/>
<dbReference type="EnsemblMetazoa" id="Aqu2.1.32673_001">
    <property type="protein sequence ID" value="Aqu2.1.32673_001"/>
    <property type="gene ID" value="Aqu2.1.32673"/>
</dbReference>
<gene>
    <name evidence="1" type="primary">105312645</name>
</gene>
<dbReference type="EnsemblMetazoa" id="XM_011405452.2">
    <property type="protein sequence ID" value="XP_011403754.2"/>
    <property type="gene ID" value="LOC105312645"/>
</dbReference>
<evidence type="ECO:0008006" key="3">
    <source>
        <dbReference type="Google" id="ProtNLM"/>
    </source>
</evidence>
<protein>
    <recommendedName>
        <fullName evidence="3">HD domain-containing protein</fullName>
    </recommendedName>
</protein>
<proteinExistence type="predicted"/>
<evidence type="ECO:0000313" key="1">
    <source>
        <dbReference type="EnsemblMetazoa" id="Aqu2.1.32673_001"/>
    </source>
</evidence>
<dbReference type="InterPro" id="IPR009218">
    <property type="entry name" value="HD_phosphohydro"/>
</dbReference>
<dbReference type="KEGG" id="aqu:105312645"/>
<reference evidence="1" key="2">
    <citation type="submission" date="2017-05" db="UniProtKB">
        <authorList>
            <consortium name="EnsemblMetazoa"/>
        </authorList>
    </citation>
    <scope>IDENTIFICATION</scope>
</reference>
<dbReference type="SUPFAM" id="SSF109604">
    <property type="entry name" value="HD-domain/PDEase-like"/>
    <property type="match status" value="1"/>
</dbReference>
<dbReference type="PANTHER" id="PTHR21174">
    <property type="match status" value="1"/>
</dbReference>
<dbReference type="PIRSF" id="PIRSF035170">
    <property type="entry name" value="HD_phosphohydro"/>
    <property type="match status" value="1"/>
</dbReference>
<keyword evidence="2" id="KW-1185">Reference proteome</keyword>
<dbReference type="Proteomes" id="UP000007879">
    <property type="component" value="Unassembled WGS sequence"/>
</dbReference>
<dbReference type="PANTHER" id="PTHR21174:SF0">
    <property type="entry name" value="HD PHOSPHOHYDROLASE FAMILY PROTEIN-RELATED"/>
    <property type="match status" value="1"/>
</dbReference>
<organism evidence="1">
    <name type="scientific">Amphimedon queenslandica</name>
    <name type="common">Sponge</name>
    <dbReference type="NCBI Taxonomy" id="400682"/>
    <lineage>
        <taxon>Eukaryota</taxon>
        <taxon>Metazoa</taxon>
        <taxon>Porifera</taxon>
        <taxon>Demospongiae</taxon>
        <taxon>Heteroscleromorpha</taxon>
        <taxon>Haplosclerida</taxon>
        <taxon>Niphatidae</taxon>
        <taxon>Amphimedon</taxon>
    </lineage>
</organism>
<reference evidence="2" key="1">
    <citation type="journal article" date="2010" name="Nature">
        <title>The Amphimedon queenslandica genome and the evolution of animal complexity.</title>
        <authorList>
            <person name="Srivastava M."/>
            <person name="Simakov O."/>
            <person name="Chapman J."/>
            <person name="Fahey B."/>
            <person name="Gauthier M.E."/>
            <person name="Mitros T."/>
            <person name="Richards G.S."/>
            <person name="Conaco C."/>
            <person name="Dacre M."/>
            <person name="Hellsten U."/>
            <person name="Larroux C."/>
            <person name="Putnam N.H."/>
            <person name="Stanke M."/>
            <person name="Adamska M."/>
            <person name="Darling A."/>
            <person name="Degnan S.M."/>
            <person name="Oakley T.H."/>
            <person name="Plachetzki D.C."/>
            <person name="Zhai Y."/>
            <person name="Adamski M."/>
            <person name="Calcino A."/>
            <person name="Cummins S.F."/>
            <person name="Goodstein D.M."/>
            <person name="Harris C."/>
            <person name="Jackson D.J."/>
            <person name="Leys S.P."/>
            <person name="Shu S."/>
            <person name="Woodcroft B.J."/>
            <person name="Vervoort M."/>
            <person name="Kosik K.S."/>
            <person name="Manning G."/>
            <person name="Degnan B.M."/>
            <person name="Rokhsar D.S."/>
        </authorList>
    </citation>
    <scope>NUCLEOTIDE SEQUENCE [LARGE SCALE GENOMIC DNA]</scope>
</reference>
<dbReference type="AlphaFoldDB" id="A0A1X7UY30"/>
<accession>A0A1X7UY30</accession>
<evidence type="ECO:0000313" key="2">
    <source>
        <dbReference type="Proteomes" id="UP000007879"/>
    </source>
</evidence>
<sequence length="238" mass="28101">MRLQKMAQRKWLELCTRLGLGDGPALKWWEWLYSRYGEPQRHYHTMEHIESMLELQDKHCEGKIQNNAEFQLAIFFHDVIYDPKAKDNEKQSADWAVKFINETTESLESSSSLTINPNNVYDMILLTETHKTPAHTEGHNFGTNDEHFLLDLDMSILGQTWSVYARYAGNIRREYCHIPHSDYCQKRAEVLKSFLKVHRIYCTSEFHSIYEEPARNNIEKEISFLTVSLIIKYHQSNL</sequence>
<dbReference type="InParanoid" id="A0A1X7UY30"/>
<name>A0A1X7UY30_AMPQE</name>
<dbReference type="eggNOG" id="ENOG502RZFA">
    <property type="taxonomic scope" value="Eukaryota"/>
</dbReference>